<dbReference type="Gene3D" id="3.40.190.10">
    <property type="entry name" value="Periplasmic binding protein-like II"/>
    <property type="match status" value="2"/>
</dbReference>
<evidence type="ECO:0000256" key="1">
    <source>
        <dbReference type="ARBA" id="ARBA00009437"/>
    </source>
</evidence>
<comment type="caution">
    <text evidence="7">The sequence shown here is derived from an EMBL/GenBank/DDBJ whole genome shotgun (WGS) entry which is preliminary data.</text>
</comment>
<dbReference type="CDD" id="cd08414">
    <property type="entry name" value="PBP2_LTTR_aromatics_like"/>
    <property type="match status" value="1"/>
</dbReference>
<comment type="similarity">
    <text evidence="1">Belongs to the LysR transcriptional regulatory family.</text>
</comment>
<feature type="coiled-coil region" evidence="5">
    <location>
        <begin position="77"/>
        <end position="104"/>
    </location>
</feature>
<dbReference type="PROSITE" id="PS50931">
    <property type="entry name" value="HTH_LYSR"/>
    <property type="match status" value="1"/>
</dbReference>
<dbReference type="RefSeq" id="WP_425583821.1">
    <property type="nucleotide sequence ID" value="NZ_BAAAUG010000024.1"/>
</dbReference>
<proteinExistence type="inferred from homology"/>
<dbReference type="PANTHER" id="PTHR30346">
    <property type="entry name" value="TRANSCRIPTIONAL DUAL REGULATOR HCAR-RELATED"/>
    <property type="match status" value="1"/>
</dbReference>
<dbReference type="Gene3D" id="1.10.10.10">
    <property type="entry name" value="Winged helix-like DNA-binding domain superfamily/Winged helix DNA-binding domain"/>
    <property type="match status" value="1"/>
</dbReference>
<evidence type="ECO:0000313" key="7">
    <source>
        <dbReference type="EMBL" id="GAA3093025.1"/>
    </source>
</evidence>
<keyword evidence="3" id="KW-0238">DNA-binding</keyword>
<name>A0ABP6MA62_9ACTN</name>
<dbReference type="InterPro" id="IPR036388">
    <property type="entry name" value="WH-like_DNA-bd_sf"/>
</dbReference>
<organism evidence="7 8">
    <name type="scientific">Streptomyces rectiviolaceus</name>
    <dbReference type="NCBI Taxonomy" id="332591"/>
    <lineage>
        <taxon>Bacteria</taxon>
        <taxon>Bacillati</taxon>
        <taxon>Actinomycetota</taxon>
        <taxon>Actinomycetes</taxon>
        <taxon>Kitasatosporales</taxon>
        <taxon>Streptomycetaceae</taxon>
        <taxon>Streptomyces</taxon>
    </lineage>
</organism>
<gene>
    <name evidence="7" type="ORF">GCM10010449_15870</name>
</gene>
<evidence type="ECO:0000256" key="5">
    <source>
        <dbReference type="SAM" id="Coils"/>
    </source>
</evidence>
<dbReference type="InterPro" id="IPR005119">
    <property type="entry name" value="LysR_subst-bd"/>
</dbReference>
<reference evidence="8" key="1">
    <citation type="journal article" date="2019" name="Int. J. Syst. Evol. Microbiol.">
        <title>The Global Catalogue of Microorganisms (GCM) 10K type strain sequencing project: providing services to taxonomists for standard genome sequencing and annotation.</title>
        <authorList>
            <consortium name="The Broad Institute Genomics Platform"/>
            <consortium name="The Broad Institute Genome Sequencing Center for Infectious Disease"/>
            <person name="Wu L."/>
            <person name="Ma J."/>
        </authorList>
    </citation>
    <scope>NUCLEOTIDE SEQUENCE [LARGE SCALE GENOMIC DNA]</scope>
    <source>
        <strain evidence="8">JCM 9092</strain>
    </source>
</reference>
<protein>
    <submittedName>
        <fullName evidence="7">LysR family transcriptional regulator</fullName>
    </submittedName>
</protein>
<keyword evidence="2" id="KW-0805">Transcription regulation</keyword>
<sequence length="316" mass="34316">MDLHGRDLHGRDVHSRDLRYFVAVAQELHFTRAAELLFVSQPALSKQIRALERQLGAELFVRDRGGVRLTPVGAALLPHARQTLERLQSAVDAVERAKTEERATLRVGMSTRPARGGLLPAVRSRFGEAHPAATIRLRQVSWEDASAGLADGTADVAFIWLPLPDLERYEWMVVAEEPRHVALPTTHRLASLDEIAFADIVDEPFLALPDGAGALRDYWLALDARAGRPPRIGAEIASTDETYEALVDGRGVCLVAAGNAPLITLGGVVTRPVRGITPSRFALAWRAGEDRRPLVSAYIKACGEALGGAQQEPVDG</sequence>
<dbReference type="InterPro" id="IPR036390">
    <property type="entry name" value="WH_DNA-bd_sf"/>
</dbReference>
<dbReference type="Proteomes" id="UP001501637">
    <property type="component" value="Unassembled WGS sequence"/>
</dbReference>
<dbReference type="Pfam" id="PF00126">
    <property type="entry name" value="HTH_1"/>
    <property type="match status" value="1"/>
</dbReference>
<evidence type="ECO:0000256" key="3">
    <source>
        <dbReference type="ARBA" id="ARBA00023125"/>
    </source>
</evidence>
<evidence type="ECO:0000256" key="4">
    <source>
        <dbReference type="ARBA" id="ARBA00023163"/>
    </source>
</evidence>
<dbReference type="Pfam" id="PF03466">
    <property type="entry name" value="LysR_substrate"/>
    <property type="match status" value="1"/>
</dbReference>
<dbReference type="EMBL" id="BAAAUG010000024">
    <property type="protein sequence ID" value="GAA3093025.1"/>
    <property type="molecule type" value="Genomic_DNA"/>
</dbReference>
<keyword evidence="8" id="KW-1185">Reference proteome</keyword>
<keyword evidence="4" id="KW-0804">Transcription</keyword>
<feature type="domain" description="HTH lysR-type" evidence="6">
    <location>
        <begin position="13"/>
        <end position="70"/>
    </location>
</feature>
<accession>A0ABP6MA62</accession>
<keyword evidence="5" id="KW-0175">Coiled coil</keyword>
<dbReference type="InterPro" id="IPR000847">
    <property type="entry name" value="LysR_HTH_N"/>
</dbReference>
<dbReference type="PRINTS" id="PR00039">
    <property type="entry name" value="HTHLYSR"/>
</dbReference>
<evidence type="ECO:0000256" key="2">
    <source>
        <dbReference type="ARBA" id="ARBA00023015"/>
    </source>
</evidence>
<dbReference type="SUPFAM" id="SSF46785">
    <property type="entry name" value="Winged helix' DNA-binding domain"/>
    <property type="match status" value="1"/>
</dbReference>
<evidence type="ECO:0000259" key="6">
    <source>
        <dbReference type="PROSITE" id="PS50931"/>
    </source>
</evidence>
<evidence type="ECO:0000313" key="8">
    <source>
        <dbReference type="Proteomes" id="UP001501637"/>
    </source>
</evidence>
<dbReference type="SUPFAM" id="SSF53850">
    <property type="entry name" value="Periplasmic binding protein-like II"/>
    <property type="match status" value="1"/>
</dbReference>
<dbReference type="PANTHER" id="PTHR30346:SF0">
    <property type="entry name" value="HCA OPERON TRANSCRIPTIONAL ACTIVATOR HCAR"/>
    <property type="match status" value="1"/>
</dbReference>